<proteinExistence type="predicted"/>
<dbReference type="Proteomes" id="UP001444661">
    <property type="component" value="Unassembled WGS sequence"/>
</dbReference>
<sequence>MQFFKLALAALASTSVVSAMPTSGTNDAHVVEKRADEGVCNGTSCFFRLQNIKCSKGTSTKQSGAGNGKYCNVYNFGHGKAYAVCPGKAS</sequence>
<keyword evidence="3" id="KW-1185">Reference proteome</keyword>
<comment type="caution">
    <text evidence="2">The sequence shown here is derived from an EMBL/GenBank/DDBJ whole genome shotgun (WGS) entry which is preliminary data.</text>
</comment>
<accession>A0ABR1T5A3</accession>
<evidence type="ECO:0000256" key="1">
    <source>
        <dbReference type="SAM" id="SignalP"/>
    </source>
</evidence>
<dbReference type="EMBL" id="JAQQWK010000005">
    <property type="protein sequence ID" value="KAK8041754.1"/>
    <property type="molecule type" value="Genomic_DNA"/>
</dbReference>
<feature type="chain" id="PRO_5045083082" description="Antifungal protein" evidence="1">
    <location>
        <begin position="20"/>
        <end position="90"/>
    </location>
</feature>
<reference evidence="2 3" key="1">
    <citation type="submission" date="2023-01" db="EMBL/GenBank/DDBJ databases">
        <title>Analysis of 21 Apiospora genomes using comparative genomics revels a genus with tremendous synthesis potential of carbohydrate active enzymes and secondary metabolites.</title>
        <authorList>
            <person name="Sorensen T."/>
        </authorList>
    </citation>
    <scope>NUCLEOTIDE SEQUENCE [LARGE SCALE GENOMIC DNA]</scope>
    <source>
        <strain evidence="2 3">CBS 33761</strain>
    </source>
</reference>
<evidence type="ECO:0000313" key="2">
    <source>
        <dbReference type="EMBL" id="KAK8041754.1"/>
    </source>
</evidence>
<gene>
    <name evidence="2" type="ORF">PG993_006277</name>
</gene>
<evidence type="ECO:0008006" key="4">
    <source>
        <dbReference type="Google" id="ProtNLM"/>
    </source>
</evidence>
<organism evidence="2 3">
    <name type="scientific">Apiospora rasikravindrae</name>
    <dbReference type="NCBI Taxonomy" id="990691"/>
    <lineage>
        <taxon>Eukaryota</taxon>
        <taxon>Fungi</taxon>
        <taxon>Dikarya</taxon>
        <taxon>Ascomycota</taxon>
        <taxon>Pezizomycotina</taxon>
        <taxon>Sordariomycetes</taxon>
        <taxon>Xylariomycetidae</taxon>
        <taxon>Amphisphaeriales</taxon>
        <taxon>Apiosporaceae</taxon>
        <taxon>Apiospora</taxon>
    </lineage>
</organism>
<feature type="signal peptide" evidence="1">
    <location>
        <begin position="1"/>
        <end position="19"/>
    </location>
</feature>
<keyword evidence="1" id="KW-0732">Signal</keyword>
<name>A0ABR1T5A3_9PEZI</name>
<protein>
    <recommendedName>
        <fullName evidence="4">Antifungal protein</fullName>
    </recommendedName>
</protein>
<evidence type="ECO:0000313" key="3">
    <source>
        <dbReference type="Proteomes" id="UP001444661"/>
    </source>
</evidence>